<gene>
    <name evidence="1" type="ORF">DPV87_00890</name>
</gene>
<organism evidence="1 2">
    <name type="scientific">Haemophilus parainfluenzae</name>
    <dbReference type="NCBI Taxonomy" id="729"/>
    <lineage>
        <taxon>Bacteria</taxon>
        <taxon>Pseudomonadati</taxon>
        <taxon>Pseudomonadota</taxon>
        <taxon>Gammaproteobacteria</taxon>
        <taxon>Pasteurellales</taxon>
        <taxon>Pasteurellaceae</taxon>
        <taxon>Haemophilus</taxon>
    </lineage>
</organism>
<reference evidence="1 2" key="1">
    <citation type="submission" date="2018-05" db="EMBL/GenBank/DDBJ databases">
        <title>Draft Genome Sequences for a Diverse set of 7 Haemophilus Species.</title>
        <authorList>
            <person name="Nichols M."/>
            <person name="Topaz N."/>
            <person name="Wang X."/>
            <person name="Wang X."/>
            <person name="Boxrud D."/>
        </authorList>
    </citation>
    <scope>NUCLEOTIDE SEQUENCE [LARGE SCALE GENOMIC DNA]</scope>
    <source>
        <strain evidence="1 2">C2008001710</strain>
    </source>
</reference>
<sequence length="66" mass="7707">MLIFYISNRGMLRTSIATEFIITKSKLLICDQTHINENDYIAMFKFVISITVLLHFPRKNVSPMLD</sequence>
<accession>A0A369ZAM1</accession>
<dbReference type="AlphaFoldDB" id="A0A369ZAM1"/>
<dbReference type="EMBL" id="QEPW01000001">
    <property type="protein sequence ID" value="RDE99406.1"/>
    <property type="molecule type" value="Genomic_DNA"/>
</dbReference>
<protein>
    <submittedName>
        <fullName evidence="1">Uncharacterized protein</fullName>
    </submittedName>
</protein>
<evidence type="ECO:0000313" key="2">
    <source>
        <dbReference type="Proteomes" id="UP000253910"/>
    </source>
</evidence>
<evidence type="ECO:0000313" key="1">
    <source>
        <dbReference type="EMBL" id="RDE99406.1"/>
    </source>
</evidence>
<proteinExistence type="predicted"/>
<comment type="caution">
    <text evidence="1">The sequence shown here is derived from an EMBL/GenBank/DDBJ whole genome shotgun (WGS) entry which is preliminary data.</text>
</comment>
<name>A0A369ZAM1_HAEPA</name>
<dbReference type="Proteomes" id="UP000253910">
    <property type="component" value="Unassembled WGS sequence"/>
</dbReference>